<dbReference type="PROSITE" id="PS51892">
    <property type="entry name" value="SUBTILASE"/>
    <property type="match status" value="1"/>
</dbReference>
<accession>A7SBU0</accession>
<dbReference type="PROSITE" id="PS00137">
    <property type="entry name" value="SUBTILASE_HIS"/>
    <property type="match status" value="1"/>
</dbReference>
<dbReference type="PhylomeDB" id="A7SBU0"/>
<evidence type="ECO:0000259" key="13">
    <source>
        <dbReference type="PROSITE" id="PS51829"/>
    </source>
</evidence>
<dbReference type="PROSITE" id="PS00138">
    <property type="entry name" value="SUBTILASE_SER"/>
    <property type="match status" value="1"/>
</dbReference>
<dbReference type="FunFam" id="2.60.120.260:FF:000006">
    <property type="entry name" value="Proprotein convertase subtilisin/kexin type 5"/>
    <property type="match status" value="1"/>
</dbReference>
<keyword evidence="9" id="KW-0325">Glycoprotein</keyword>
<dbReference type="GO" id="GO:0004252">
    <property type="term" value="F:serine-type endopeptidase activity"/>
    <property type="evidence" value="ECO:0000318"/>
    <property type="project" value="GO_Central"/>
</dbReference>
<dbReference type="InterPro" id="IPR000209">
    <property type="entry name" value="Peptidase_S8/S53_dom"/>
</dbReference>
<dbReference type="eggNOG" id="KOG3525">
    <property type="taxonomic scope" value="Eukaryota"/>
</dbReference>
<evidence type="ECO:0000256" key="4">
    <source>
        <dbReference type="ARBA" id="ARBA00022729"/>
    </source>
</evidence>
<dbReference type="GO" id="GO:0000139">
    <property type="term" value="C:Golgi membrane"/>
    <property type="evidence" value="ECO:0000318"/>
    <property type="project" value="GO_Central"/>
</dbReference>
<dbReference type="Gene3D" id="3.30.70.850">
    <property type="entry name" value="Peptidase S8, pro-domain"/>
    <property type="match status" value="1"/>
</dbReference>
<keyword evidence="15" id="KW-1185">Reference proteome</keyword>
<dbReference type="GO" id="GO:0005802">
    <property type="term" value="C:trans-Golgi network"/>
    <property type="evidence" value="ECO:0000318"/>
    <property type="project" value="GO_Central"/>
</dbReference>
<dbReference type="OrthoDB" id="6017542at2759"/>
<dbReference type="AlphaFoldDB" id="A7SBU0"/>
<dbReference type="Gene3D" id="3.40.50.200">
    <property type="entry name" value="Peptidase S8/S53 domain"/>
    <property type="match status" value="1"/>
</dbReference>
<feature type="compositionally biased region" description="Acidic residues" evidence="12">
    <location>
        <begin position="563"/>
        <end position="573"/>
    </location>
</feature>
<keyword evidence="7" id="KW-0865">Zymogen</keyword>
<evidence type="ECO:0000256" key="5">
    <source>
        <dbReference type="ARBA" id="ARBA00022801"/>
    </source>
</evidence>
<dbReference type="CDD" id="cd04059">
    <property type="entry name" value="Peptidases_S8_Protein_convertases_Kexins_Furin-like"/>
    <property type="match status" value="1"/>
</dbReference>
<dbReference type="SUPFAM" id="SSF49785">
    <property type="entry name" value="Galactose-binding domain-like"/>
    <property type="match status" value="1"/>
</dbReference>
<evidence type="ECO:0000256" key="9">
    <source>
        <dbReference type="ARBA" id="ARBA00023180"/>
    </source>
</evidence>
<protein>
    <recommendedName>
        <fullName evidence="13">P/Homo B domain-containing protein</fullName>
    </recommendedName>
</protein>
<evidence type="ECO:0000256" key="8">
    <source>
        <dbReference type="ARBA" id="ARBA00023157"/>
    </source>
</evidence>
<sequence length="627" mass="69208">MFTNSWAVQLDSAEVEAADRIAAKHGFTNLGQVGSLKGYYHFKHVHKPGNRARRELHVHEKTRLLMQEDEVLWAQRQHVLARTRKYIVPHDPKFHDQWYLFNDGQSTGPAGVDIDVVPAWNRNITGRGVVVSILDDGVDHTHPDLRDNFDQKASYDFNDMDPDPRPRDSDPDNCHGTRCAGEVAAANNDVCGVGVAYNANIGGVRMLDGQATDVLEGSSLSFQSAYIDIYSNCWGPKDDGKTFGKPGKLAQEALMQGALKGRGGRGNIYVWATGNGGLTDDDCNCDGYTTSIYTISIGCIGDHGLSAYYTELCSSTLGVTFNGGSHREREENKMVTTDLHHKCTEEFKGTSSAAPLAAGMIALVLEANPNLSWRDVQHLVVETAQVTSPVDEGWMKNGAGYHFNHKFGFGRLDADAMVKRAKTWKSVAPQRICHGPSSSTQQEIPTGGTLSITIDTIACSGTDKMLTKLEHVTLTVSFQHRRRGDVSIDLFSPSGTRNEMLSTRRYDDSKNGLHDWTFMTVHNWGENPKGEWVMNVTDNLSALNKGVDPNGYVQHDTSKQEADVEDLEEEVIDDEKKTQELEAQKQGKNGKKQSDLDVPYPEGVKKNRVPDNGQAWSDNDPGSYMGE</sequence>
<evidence type="ECO:0000313" key="15">
    <source>
        <dbReference type="Proteomes" id="UP000001593"/>
    </source>
</evidence>
<feature type="active site" description="Charge relay system" evidence="10 11">
    <location>
        <position position="175"/>
    </location>
</feature>
<dbReference type="InterPro" id="IPR002884">
    <property type="entry name" value="P_dom"/>
</dbReference>
<dbReference type="PANTHER" id="PTHR42884">
    <property type="entry name" value="PROPROTEIN CONVERTASE SUBTILISIN/KEXIN-RELATED"/>
    <property type="match status" value="1"/>
</dbReference>
<keyword evidence="2 11" id="KW-0645">Protease</keyword>
<keyword evidence="4" id="KW-0732">Signal</keyword>
<dbReference type="InterPro" id="IPR023828">
    <property type="entry name" value="Peptidase_S8_Ser-AS"/>
</dbReference>
<dbReference type="HOGENOM" id="CLU_002976_4_1_1"/>
<keyword evidence="8" id="KW-1015">Disulfide bond</keyword>
<dbReference type="FunFam" id="3.40.50.200:FF:000066">
    <property type="entry name" value="Predicted protein"/>
    <property type="match status" value="1"/>
</dbReference>
<evidence type="ECO:0000256" key="7">
    <source>
        <dbReference type="ARBA" id="ARBA00023145"/>
    </source>
</evidence>
<organism evidence="14 15">
    <name type="scientific">Nematostella vectensis</name>
    <name type="common">Starlet sea anemone</name>
    <dbReference type="NCBI Taxonomy" id="45351"/>
    <lineage>
        <taxon>Eukaryota</taxon>
        <taxon>Metazoa</taxon>
        <taxon>Cnidaria</taxon>
        <taxon>Anthozoa</taxon>
        <taxon>Hexacorallia</taxon>
        <taxon>Actiniaria</taxon>
        <taxon>Edwardsiidae</taxon>
        <taxon>Nematostella</taxon>
    </lineage>
</organism>
<dbReference type="PRINTS" id="PR00723">
    <property type="entry name" value="SUBTILISIN"/>
</dbReference>
<feature type="region of interest" description="Disordered" evidence="12">
    <location>
        <begin position="142"/>
        <end position="173"/>
    </location>
</feature>
<dbReference type="Pfam" id="PF00082">
    <property type="entry name" value="Peptidase_S8"/>
    <property type="match status" value="1"/>
</dbReference>
<dbReference type="PROSITE" id="PS51829">
    <property type="entry name" value="P_HOMO_B"/>
    <property type="match status" value="1"/>
</dbReference>
<proteinExistence type="inferred from homology"/>
<dbReference type="SUPFAM" id="SSF52743">
    <property type="entry name" value="Subtilisin-like"/>
    <property type="match status" value="1"/>
</dbReference>
<dbReference type="EMBL" id="DS469618">
    <property type="protein sequence ID" value="EDO38851.1"/>
    <property type="molecule type" value="Genomic_DNA"/>
</dbReference>
<keyword evidence="3" id="KW-0165">Cleavage on pair of basic residues</keyword>
<evidence type="ECO:0000313" key="14">
    <source>
        <dbReference type="EMBL" id="EDO38851.1"/>
    </source>
</evidence>
<feature type="domain" description="P/Homo B" evidence="13">
    <location>
        <begin position="427"/>
        <end position="566"/>
    </location>
</feature>
<dbReference type="FunFam" id="3.30.70.850:FF:000001">
    <property type="entry name" value="Proprotein convertase subtilisin/kexin type 5"/>
    <property type="match status" value="1"/>
</dbReference>
<gene>
    <name evidence="14" type="ORF">NEMVEDRAFT_v1g168742</name>
</gene>
<feature type="active site" description="Charge relay system" evidence="10 11">
    <location>
        <position position="351"/>
    </location>
</feature>
<dbReference type="InterPro" id="IPR034182">
    <property type="entry name" value="Kexin/furin"/>
</dbReference>
<dbReference type="Pfam" id="PF01483">
    <property type="entry name" value="P_proprotein"/>
    <property type="match status" value="1"/>
</dbReference>
<feature type="region of interest" description="Disordered" evidence="12">
    <location>
        <begin position="548"/>
        <end position="627"/>
    </location>
</feature>
<dbReference type="InterPro" id="IPR023827">
    <property type="entry name" value="Peptidase_S8_Asp-AS"/>
</dbReference>
<dbReference type="InterPro" id="IPR038466">
    <property type="entry name" value="S8_pro-domain_sf"/>
</dbReference>
<comment type="similarity">
    <text evidence="1">Belongs to the peptidase S8 family. Furin subfamily.</text>
</comment>
<evidence type="ECO:0000256" key="10">
    <source>
        <dbReference type="PIRSR" id="PIRSR615500-1"/>
    </source>
</evidence>
<evidence type="ECO:0000256" key="2">
    <source>
        <dbReference type="ARBA" id="ARBA00022670"/>
    </source>
</evidence>
<dbReference type="InterPro" id="IPR036852">
    <property type="entry name" value="Peptidase_S8/S53_dom_sf"/>
</dbReference>
<evidence type="ECO:0000256" key="6">
    <source>
        <dbReference type="ARBA" id="ARBA00022825"/>
    </source>
</evidence>
<dbReference type="SUPFAM" id="SSF54897">
    <property type="entry name" value="Protease propeptides/inhibitors"/>
    <property type="match status" value="1"/>
</dbReference>
<name>A7SBU0_NEMVE</name>
<feature type="active site" description="Charge relay system" evidence="10 11">
    <location>
        <position position="135"/>
    </location>
</feature>
<dbReference type="KEGG" id="nve:5510456"/>
<feature type="compositionally biased region" description="Basic and acidic residues" evidence="12">
    <location>
        <begin position="574"/>
        <end position="585"/>
    </location>
</feature>
<dbReference type="InParanoid" id="A7SBU0"/>
<dbReference type="InterPro" id="IPR015500">
    <property type="entry name" value="Peptidase_S8_subtilisin-rel"/>
</dbReference>
<dbReference type="PROSITE" id="PS00136">
    <property type="entry name" value="SUBTILASE_ASP"/>
    <property type="match status" value="1"/>
</dbReference>
<dbReference type="InterPro" id="IPR008979">
    <property type="entry name" value="Galactose-bd-like_sf"/>
</dbReference>
<evidence type="ECO:0000256" key="1">
    <source>
        <dbReference type="ARBA" id="ARBA00005325"/>
    </source>
</evidence>
<dbReference type="InterPro" id="IPR022398">
    <property type="entry name" value="Peptidase_S8_His-AS"/>
</dbReference>
<dbReference type="Gene3D" id="2.60.120.260">
    <property type="entry name" value="Galactose-binding domain-like"/>
    <property type="match status" value="1"/>
</dbReference>
<evidence type="ECO:0000256" key="3">
    <source>
        <dbReference type="ARBA" id="ARBA00022685"/>
    </source>
</evidence>
<dbReference type="InterPro" id="IPR032815">
    <property type="entry name" value="S8_pro-domain"/>
</dbReference>
<dbReference type="Proteomes" id="UP000001593">
    <property type="component" value="Unassembled WGS sequence"/>
</dbReference>
<reference evidence="14 15" key="1">
    <citation type="journal article" date="2007" name="Science">
        <title>Sea anemone genome reveals ancestral eumetazoan gene repertoire and genomic organization.</title>
        <authorList>
            <person name="Putnam N.H."/>
            <person name="Srivastava M."/>
            <person name="Hellsten U."/>
            <person name="Dirks B."/>
            <person name="Chapman J."/>
            <person name="Salamov A."/>
            <person name="Terry A."/>
            <person name="Shapiro H."/>
            <person name="Lindquist E."/>
            <person name="Kapitonov V.V."/>
            <person name="Jurka J."/>
            <person name="Genikhovich G."/>
            <person name="Grigoriev I.V."/>
            <person name="Lucas S.M."/>
            <person name="Steele R.E."/>
            <person name="Finnerty J.R."/>
            <person name="Technau U."/>
            <person name="Martindale M.Q."/>
            <person name="Rokhsar D.S."/>
        </authorList>
    </citation>
    <scope>NUCLEOTIDE SEQUENCE [LARGE SCALE GENOMIC DNA]</scope>
    <source>
        <strain evidence="15">CH2 X CH6</strain>
    </source>
</reference>
<keyword evidence="6 11" id="KW-0720">Serine protease</keyword>
<evidence type="ECO:0000256" key="11">
    <source>
        <dbReference type="PROSITE-ProRule" id="PRU01240"/>
    </source>
</evidence>
<keyword evidence="5 11" id="KW-0378">Hydrolase</keyword>
<dbReference type="OMA" id="VNDWGRS"/>
<dbReference type="PANTHER" id="PTHR42884:SF23">
    <property type="entry name" value="FURIN-LIKE PROTEASE 2"/>
    <property type="match status" value="1"/>
</dbReference>
<feature type="compositionally biased region" description="Basic and acidic residues" evidence="12">
    <location>
        <begin position="162"/>
        <end position="173"/>
    </location>
</feature>
<evidence type="ECO:0000256" key="12">
    <source>
        <dbReference type="SAM" id="MobiDB-lite"/>
    </source>
</evidence>
<dbReference type="Pfam" id="PF16470">
    <property type="entry name" value="S8_pro-domain"/>
    <property type="match status" value="1"/>
</dbReference>
<dbReference type="GO" id="GO:0016485">
    <property type="term" value="P:protein processing"/>
    <property type="evidence" value="ECO:0000318"/>
    <property type="project" value="GO_Central"/>
</dbReference>